<dbReference type="RefSeq" id="WP_079644477.1">
    <property type="nucleotide sequence ID" value="NZ_FUZF01000015.1"/>
</dbReference>
<dbReference type="EMBL" id="FUZF01000015">
    <property type="protein sequence ID" value="SKB93773.1"/>
    <property type="molecule type" value="Genomic_DNA"/>
</dbReference>
<dbReference type="GO" id="GO:0031992">
    <property type="term" value="F:energy transducer activity"/>
    <property type="evidence" value="ECO:0007669"/>
    <property type="project" value="TreeGrafter"/>
</dbReference>
<dbReference type="PANTHER" id="PTHR33446">
    <property type="entry name" value="PROTEIN TONB-RELATED"/>
    <property type="match status" value="1"/>
</dbReference>
<protein>
    <submittedName>
        <fullName evidence="3">Protein TonB</fullName>
    </submittedName>
</protein>
<dbReference type="AlphaFoldDB" id="A0A1T5FC63"/>
<dbReference type="OrthoDB" id="649093at2"/>
<dbReference type="GO" id="GO:0098797">
    <property type="term" value="C:plasma membrane protein complex"/>
    <property type="evidence" value="ECO:0007669"/>
    <property type="project" value="TreeGrafter"/>
</dbReference>
<feature type="region of interest" description="Disordered" evidence="1">
    <location>
        <begin position="156"/>
        <end position="188"/>
    </location>
</feature>
<keyword evidence="4" id="KW-1185">Reference proteome</keyword>
<accession>A0A1T5FC63</accession>
<feature type="domain" description="TonB C-terminal" evidence="2">
    <location>
        <begin position="201"/>
        <end position="293"/>
    </location>
</feature>
<dbReference type="Gene3D" id="3.30.1150.10">
    <property type="match status" value="1"/>
</dbReference>
<dbReference type="Pfam" id="PF03544">
    <property type="entry name" value="TonB_C"/>
    <property type="match status" value="1"/>
</dbReference>
<dbReference type="InterPro" id="IPR037682">
    <property type="entry name" value="TonB_C"/>
</dbReference>
<reference evidence="4" key="1">
    <citation type="submission" date="2017-02" db="EMBL/GenBank/DDBJ databases">
        <authorList>
            <person name="Varghese N."/>
            <person name="Submissions S."/>
        </authorList>
    </citation>
    <scope>NUCLEOTIDE SEQUENCE [LARGE SCALE GENOMIC DNA]</scope>
    <source>
        <strain evidence="4">DSM 24091</strain>
    </source>
</reference>
<dbReference type="STRING" id="1513896.SAMN05660841_03163"/>
<dbReference type="Proteomes" id="UP000190150">
    <property type="component" value="Unassembled WGS sequence"/>
</dbReference>
<sequence length="293" mass="31380">MLFSKSVIFNKEWMDVVFVGRNKAYGAYQLRLFGEKAIQISLGGVVLIVAALCGLSFIEPTPKITSNQPTPEMSLTVVEIDNSLPIEEEIVKPKETEGDVQQVAQDVPAVDLVKFTEINPTDRASVKEDVIATSETLAPKKMIAAISMKGEKGGTLIPKGTFGKEKRDGGSIGRSIGDVTGGGGDENGTFTSVEIMPMPPGGMKAFVDWVAVNYQFPSAAVDNEAAGVIQVSFVVEKDGGLSSFEVVKDLGYGTGDQAIKLLKRAKKWSPGIQNGIPVRVAYTLPIRLSTIQQ</sequence>
<dbReference type="GO" id="GO:0055085">
    <property type="term" value="P:transmembrane transport"/>
    <property type="evidence" value="ECO:0007669"/>
    <property type="project" value="InterPro"/>
</dbReference>
<evidence type="ECO:0000313" key="3">
    <source>
        <dbReference type="EMBL" id="SKB93773.1"/>
    </source>
</evidence>
<evidence type="ECO:0000313" key="4">
    <source>
        <dbReference type="Proteomes" id="UP000190150"/>
    </source>
</evidence>
<gene>
    <name evidence="3" type="ORF">SAMN05660841_03163</name>
</gene>
<name>A0A1T5FC63_9SPHI</name>
<organism evidence="3 4">
    <name type="scientific">Sphingobacterium nematocida</name>
    <dbReference type="NCBI Taxonomy" id="1513896"/>
    <lineage>
        <taxon>Bacteria</taxon>
        <taxon>Pseudomonadati</taxon>
        <taxon>Bacteroidota</taxon>
        <taxon>Sphingobacteriia</taxon>
        <taxon>Sphingobacteriales</taxon>
        <taxon>Sphingobacteriaceae</taxon>
        <taxon>Sphingobacterium</taxon>
    </lineage>
</organism>
<dbReference type="PROSITE" id="PS52015">
    <property type="entry name" value="TONB_CTD"/>
    <property type="match status" value="1"/>
</dbReference>
<dbReference type="PANTHER" id="PTHR33446:SF2">
    <property type="entry name" value="PROTEIN TONB"/>
    <property type="match status" value="1"/>
</dbReference>
<evidence type="ECO:0000259" key="2">
    <source>
        <dbReference type="PROSITE" id="PS52015"/>
    </source>
</evidence>
<evidence type="ECO:0000256" key="1">
    <source>
        <dbReference type="SAM" id="MobiDB-lite"/>
    </source>
</evidence>
<proteinExistence type="predicted"/>
<dbReference type="InterPro" id="IPR051045">
    <property type="entry name" value="TonB-dependent_transducer"/>
</dbReference>
<dbReference type="SUPFAM" id="SSF74653">
    <property type="entry name" value="TolA/TonB C-terminal domain"/>
    <property type="match status" value="1"/>
</dbReference>